<gene>
    <name evidence="2" type="ORF">GRX03_01765</name>
</gene>
<dbReference type="SUPFAM" id="SSF54427">
    <property type="entry name" value="NTF2-like"/>
    <property type="match status" value="1"/>
</dbReference>
<dbReference type="AlphaFoldDB" id="A0A6B0SYW7"/>
<dbReference type="EMBL" id="WUUT01000001">
    <property type="protein sequence ID" value="MXR50337.1"/>
    <property type="molecule type" value="Genomic_DNA"/>
</dbReference>
<sequence>MTEHPQTTDGEALVRTYYESLDSQNYDQLAGILSEEFVHERPEMTLTGRDEFLSFMRDGRPMTETTHPIERIYRATDGSDLAVRGRLVADGETITGFVDLFTLSDERIERIETYTD</sequence>
<dbReference type="OrthoDB" id="145984at2157"/>
<feature type="domain" description="SnoaL-like" evidence="1">
    <location>
        <begin position="14"/>
        <end position="110"/>
    </location>
</feature>
<reference evidence="2 3" key="1">
    <citation type="submission" date="2019-12" db="EMBL/GenBank/DDBJ databases">
        <title>Isolation and characterization of three novel carbon monoxide-oxidizing members of Halobacteria from salione crusts and soils.</title>
        <authorList>
            <person name="Myers M.R."/>
            <person name="King G.M."/>
        </authorList>
    </citation>
    <scope>NUCLEOTIDE SEQUENCE [LARGE SCALE GENOMIC DNA]</scope>
    <source>
        <strain evidence="2 3">WSH3</strain>
    </source>
</reference>
<protein>
    <submittedName>
        <fullName evidence="2">DUF4440 domain-containing protein</fullName>
    </submittedName>
</protein>
<dbReference type="Proteomes" id="UP000466535">
    <property type="component" value="Unassembled WGS sequence"/>
</dbReference>
<evidence type="ECO:0000259" key="1">
    <source>
        <dbReference type="Pfam" id="PF12680"/>
    </source>
</evidence>
<organism evidence="2 3">
    <name type="scientific">Halovenus carboxidivorans</name>
    <dbReference type="NCBI Taxonomy" id="2692199"/>
    <lineage>
        <taxon>Archaea</taxon>
        <taxon>Methanobacteriati</taxon>
        <taxon>Methanobacteriota</taxon>
        <taxon>Stenosarchaea group</taxon>
        <taxon>Halobacteria</taxon>
        <taxon>Halobacteriales</taxon>
        <taxon>Haloarculaceae</taxon>
        <taxon>Halovenus</taxon>
    </lineage>
</organism>
<keyword evidence="3" id="KW-1185">Reference proteome</keyword>
<dbReference type="Pfam" id="PF12680">
    <property type="entry name" value="SnoaL_2"/>
    <property type="match status" value="1"/>
</dbReference>
<dbReference type="Gene3D" id="3.10.450.50">
    <property type="match status" value="1"/>
</dbReference>
<comment type="caution">
    <text evidence="2">The sequence shown here is derived from an EMBL/GenBank/DDBJ whole genome shotgun (WGS) entry which is preliminary data.</text>
</comment>
<evidence type="ECO:0000313" key="3">
    <source>
        <dbReference type="Proteomes" id="UP000466535"/>
    </source>
</evidence>
<accession>A0A6B0SYW7</accession>
<dbReference type="InterPro" id="IPR037401">
    <property type="entry name" value="SnoaL-like"/>
</dbReference>
<proteinExistence type="predicted"/>
<dbReference type="InterPro" id="IPR032710">
    <property type="entry name" value="NTF2-like_dom_sf"/>
</dbReference>
<dbReference type="RefSeq" id="WP_159762476.1">
    <property type="nucleotide sequence ID" value="NZ_WUUT01000001.1"/>
</dbReference>
<evidence type="ECO:0000313" key="2">
    <source>
        <dbReference type="EMBL" id="MXR50337.1"/>
    </source>
</evidence>
<name>A0A6B0SYW7_9EURY</name>